<dbReference type="Pfam" id="PF12770">
    <property type="entry name" value="CHAT"/>
    <property type="match status" value="1"/>
</dbReference>
<proteinExistence type="predicted"/>
<dbReference type="InterPro" id="IPR011990">
    <property type="entry name" value="TPR-like_helical_dom_sf"/>
</dbReference>
<evidence type="ECO:0000313" key="3">
    <source>
        <dbReference type="Proteomes" id="UP000035366"/>
    </source>
</evidence>
<keyword evidence="3" id="KW-1185">Reference proteome</keyword>
<protein>
    <recommendedName>
        <fullName evidence="1">CHAT domain-containing protein</fullName>
    </recommendedName>
</protein>
<evidence type="ECO:0000259" key="1">
    <source>
        <dbReference type="Pfam" id="PF12770"/>
    </source>
</evidence>
<dbReference type="Proteomes" id="UP000035366">
    <property type="component" value="Chromosome"/>
</dbReference>
<name>A0ABM5TEL6_9ACTN</name>
<dbReference type="EMBL" id="CP011497">
    <property type="protein sequence ID" value="AKJ09333.1"/>
    <property type="molecule type" value="Genomic_DNA"/>
</dbReference>
<feature type="domain" description="CHAT" evidence="1">
    <location>
        <begin position="701"/>
        <end position="985"/>
    </location>
</feature>
<gene>
    <name evidence="2" type="ORF">ABB07_04655</name>
</gene>
<evidence type="ECO:0000313" key="2">
    <source>
        <dbReference type="EMBL" id="AKJ09333.1"/>
    </source>
</evidence>
<organism evidence="2 3">
    <name type="scientific">Streptomyces incarnatus</name>
    <dbReference type="NCBI Taxonomy" id="665007"/>
    <lineage>
        <taxon>Bacteria</taxon>
        <taxon>Bacillati</taxon>
        <taxon>Actinomycetota</taxon>
        <taxon>Actinomycetes</taxon>
        <taxon>Kitasatosporales</taxon>
        <taxon>Streptomycetaceae</taxon>
        <taxon>Streptomyces</taxon>
    </lineage>
</organism>
<sequence length="986" mass="107350">MEELRSRPHDSAEETLQLVLEITAICAERLRAAESPSGVEEALRILDRTAETFPDEPLHHYFAFGSGVALLEAFKIRRDPSYLARALAGLRRAEHDIASEFGAALARYTLANALLTAFEAGAVGAAAVDEAIGLLSSALQEGGPRYPRRSDLVRLLAVAQSIRYRAQRGERAAAQEFRSALSRLTRQRAQETKASAQWRDLANTQGWMLLVGFNVEGRQDDLEEAVQVLREAADSHVTERAHVFLVEDVVPDTRRNLAEALYNRALRNHRSQDLDSAVRLLQTGLIDCRPAQRPYMLQFLADASIVLYDARGDRSDLDRAVSAGELALGVLPLTSGSHTAMLGWAAGLRSALHVRTGERAHIDRSVGLWREAALAAEAQHAGGTEQLQALGDCLVLRLLQYPPAGPRPAWEHTAGDLPTALAAFDKAARLAPAESEERHQALRHAILALIHYGTSRGDAAALEQARDLGEDFLHASNRSGDREQFGLLCAKARSALAELDGAPETGKRALLRYLTAVEQDGVTQGAALGSDSAIVGDLALESNDWARAVAAYLQVRLSPAQPGAESRPGHTTLWAHAKRRAGTGMAYAYVRQGRLAEAFLALEEVCSSLESLGSTLPWGTEARLVPPAPLKEVQRRLDDQQIVHLFTTVEGGAALITDRDGVRSVLLSDFDAQRVNGLSRRFQAAVNEGRSSARWAGVLEDTCAELWSRCLSPVVQAVDPERPVILVPTGHLRLLPLHAAYRQEADVPAKRRYLLDEWLLSYAPSASCVAAPRSRRSSRVGMRIYGCAYEAEAATSRWLGHNDLWDGILDRASIAEVLNSDSCVVHFTGHGSTNPLSPLDSWINLDEGRLTVRGMLAQGIRSPLIILSSCDSGGLCTTALSDPVPLPYSLVISGAKGCVAALWQPGDLAVRLLTTLFYEEWESRSPAEALRLAQLRLRDMTNEELVTHMPELAGTAPQSARSRARWSRMRPFAGIGHWGAFLYAGS</sequence>
<dbReference type="Gene3D" id="1.25.40.10">
    <property type="entry name" value="Tetratricopeptide repeat domain"/>
    <property type="match status" value="1"/>
</dbReference>
<accession>A0ABM5TEL6</accession>
<dbReference type="InterPro" id="IPR024983">
    <property type="entry name" value="CHAT_dom"/>
</dbReference>
<reference evidence="2 3" key="1">
    <citation type="journal article" date="2015" name="ISME J.">
        <title>Draft Genome Sequence of Streptomyces incarnatus NRRL8089, which Produces the Nucleoside Antibiotic Sinefungin.</title>
        <authorList>
            <person name="Oshima K."/>
            <person name="Hattori M."/>
            <person name="Shimizu H."/>
            <person name="Fukuda K."/>
            <person name="Nemoto M."/>
            <person name="Inagaki K."/>
            <person name="Tamura T."/>
        </authorList>
    </citation>
    <scope>NUCLEOTIDE SEQUENCE [LARGE SCALE GENOMIC DNA]</scope>
    <source>
        <strain evidence="2 3">NRRL 8089</strain>
    </source>
</reference>